<comment type="subcellular location">
    <subcellularLocation>
        <location evidence="1">Cell surface</location>
    </subcellularLocation>
</comment>
<evidence type="ECO:0000256" key="3">
    <source>
        <dbReference type="SAM" id="Phobius"/>
    </source>
</evidence>
<evidence type="ECO:0000256" key="1">
    <source>
        <dbReference type="ARBA" id="ARBA00004241"/>
    </source>
</evidence>
<dbReference type="OrthoDB" id="2618643at2"/>
<dbReference type="GO" id="GO:0009986">
    <property type="term" value="C:cell surface"/>
    <property type="evidence" value="ECO:0007669"/>
    <property type="project" value="UniProtKB-SubCell"/>
</dbReference>
<feature type="transmembrane region" description="Helical" evidence="3">
    <location>
        <begin position="20"/>
        <end position="44"/>
    </location>
</feature>
<dbReference type="KEGG" id="plut:EI981_02805"/>
<dbReference type="GO" id="GO:0030420">
    <property type="term" value="P:establishment of competence for transformation"/>
    <property type="evidence" value="ECO:0007669"/>
    <property type="project" value="UniProtKB-KW"/>
</dbReference>
<dbReference type="InterPro" id="IPR012902">
    <property type="entry name" value="N_methyl_site"/>
</dbReference>
<keyword evidence="5" id="KW-1185">Reference proteome</keyword>
<keyword evidence="2" id="KW-0178">Competence</keyword>
<dbReference type="Proteomes" id="UP000270678">
    <property type="component" value="Chromosome"/>
</dbReference>
<keyword evidence="3" id="KW-1133">Transmembrane helix</keyword>
<reference evidence="5" key="1">
    <citation type="submission" date="2018-12" db="EMBL/GenBank/DDBJ databases">
        <title>Complete genome sequence of Paenibacillus sp. MBLB1234.</title>
        <authorList>
            <person name="Nam Y.-D."/>
            <person name="Kang J."/>
            <person name="Chung W.-H."/>
            <person name="Park Y.S."/>
        </authorList>
    </citation>
    <scope>NUCLEOTIDE SEQUENCE [LARGE SCALE GENOMIC DNA]</scope>
    <source>
        <strain evidence="5">MBLB1234</strain>
    </source>
</reference>
<keyword evidence="3" id="KW-0472">Membrane</keyword>
<keyword evidence="3" id="KW-0812">Transmembrane</keyword>
<sequence>MRNLAQRFKNEDGLTLVELLAAIALSALLLMLVSTVLTTSLMAYGRINHETELRNQAVTLSSSLQAKLKNATKITDRDAVGPLDKFQAEVLTDVLSGSTQPVAVRLNDGNLYVNGSQMNDDGLSLAGSFFVKDTAGLQLHLKFRLINAPNVEPLYLFVSIKFIS</sequence>
<evidence type="ECO:0000313" key="4">
    <source>
        <dbReference type="EMBL" id="AZS13509.1"/>
    </source>
</evidence>
<evidence type="ECO:0000256" key="2">
    <source>
        <dbReference type="ARBA" id="ARBA00023287"/>
    </source>
</evidence>
<dbReference type="RefSeq" id="WP_126995250.1">
    <property type="nucleotide sequence ID" value="NZ_CP034346.1"/>
</dbReference>
<gene>
    <name evidence="4" type="ORF">EI981_02805</name>
</gene>
<protein>
    <submittedName>
        <fullName evidence="4">Prepilin-type N-terminal cleavage/methylation domain-containing protein</fullName>
    </submittedName>
</protein>
<proteinExistence type="predicted"/>
<dbReference type="AlphaFoldDB" id="A0A3Q9I626"/>
<dbReference type="NCBIfam" id="TIGR02532">
    <property type="entry name" value="IV_pilin_GFxxxE"/>
    <property type="match status" value="1"/>
</dbReference>
<accession>A0A3Q9I626</accession>
<evidence type="ECO:0000313" key="5">
    <source>
        <dbReference type="Proteomes" id="UP000270678"/>
    </source>
</evidence>
<dbReference type="EMBL" id="CP034346">
    <property type="protein sequence ID" value="AZS13509.1"/>
    <property type="molecule type" value="Genomic_DNA"/>
</dbReference>
<organism evidence="4 5">
    <name type="scientific">Paenibacillus lutimineralis</name>
    <dbReference type="NCBI Taxonomy" id="2707005"/>
    <lineage>
        <taxon>Bacteria</taxon>
        <taxon>Bacillati</taxon>
        <taxon>Bacillota</taxon>
        <taxon>Bacilli</taxon>
        <taxon>Bacillales</taxon>
        <taxon>Paenibacillaceae</taxon>
        <taxon>Paenibacillus</taxon>
    </lineage>
</organism>
<name>A0A3Q9I626_9BACL</name>